<dbReference type="STRING" id="935791.I3EFH9"/>
<organism evidence="2 3">
    <name type="scientific">Nematocida parisii (strain ERTm3)</name>
    <name type="common">Nematode killer fungus</name>
    <dbReference type="NCBI Taxonomy" id="935791"/>
    <lineage>
        <taxon>Eukaryota</taxon>
        <taxon>Fungi</taxon>
        <taxon>Fungi incertae sedis</taxon>
        <taxon>Microsporidia</taxon>
        <taxon>Nematocida</taxon>
    </lineage>
</organism>
<dbReference type="OMA" id="LVHEWRY"/>
<dbReference type="HOGENOM" id="CLU_013933_1_0_1"/>
<name>I3EFH9_NEMP3</name>
<dbReference type="Pfam" id="PF00995">
    <property type="entry name" value="Sec1"/>
    <property type="match status" value="1"/>
</dbReference>
<dbReference type="VEuPathDB" id="MicrosporidiaDB:NEQG_02048"/>
<accession>I3EFH9</accession>
<keyword evidence="3" id="KW-1185">Reference proteome</keyword>
<dbReference type="OrthoDB" id="10266265at2759"/>
<dbReference type="Gene3D" id="1.25.40.60">
    <property type="match status" value="1"/>
</dbReference>
<dbReference type="InterPro" id="IPR036045">
    <property type="entry name" value="Sec1-like_sf"/>
</dbReference>
<dbReference type="Gene3D" id="3.40.50.2060">
    <property type="match status" value="1"/>
</dbReference>
<dbReference type="Gene3D" id="3.40.50.1910">
    <property type="match status" value="1"/>
</dbReference>
<gene>
    <name evidence="2" type="ORF">NEQG_02048</name>
</gene>
<dbReference type="GO" id="GO:0016192">
    <property type="term" value="P:vesicle-mediated transport"/>
    <property type="evidence" value="ECO:0007669"/>
    <property type="project" value="InterPro"/>
</dbReference>
<dbReference type="SUPFAM" id="SSF56815">
    <property type="entry name" value="Sec1/munc18-like (SM) proteins"/>
    <property type="match status" value="1"/>
</dbReference>
<evidence type="ECO:0008006" key="4">
    <source>
        <dbReference type="Google" id="ProtNLM"/>
    </source>
</evidence>
<evidence type="ECO:0000313" key="2">
    <source>
        <dbReference type="EMBL" id="EIJ87976.1"/>
    </source>
</evidence>
<dbReference type="EMBL" id="GL870880">
    <property type="protein sequence ID" value="EIJ87976.1"/>
    <property type="molecule type" value="Genomic_DNA"/>
</dbReference>
<dbReference type="FunCoup" id="I3EFH9">
    <property type="interactions" value="98"/>
</dbReference>
<dbReference type="InterPro" id="IPR027482">
    <property type="entry name" value="Sec1-like_dom2"/>
</dbReference>
<dbReference type="InParanoid" id="I3EFH9"/>
<dbReference type="Proteomes" id="UP000002872">
    <property type="component" value="Unassembled WGS sequence"/>
</dbReference>
<sequence>MDSLLEDIRNALGRGDGIKALLLDEYTRDSISPIISHAELLSYDFFLFETIRSTRQPIDVSCVAILSKTSLPLLAEEVQKQVYKEYYVFITDELSDAEIEEIAKKDINGIIKELQELYFPGIPVDDNLIILNGTNDQEIAQSLACLLKGLNVSPRIRYLFGSELSYKTAMYIDAGAKCKSTNSDILILDRVVDLFTPIMYPWTYQSMAAEYLEYKPGMITWGHNNLCISRDDKFFKECKFKDIVYATERLKDSFEDVKVSRELAGEFITNVKNKAKESNRLTMHLKAITEISNACVENDSVSEAMADLIEDVPINLLESIKDATEQQKLRLALIEYLCEVTARSPNILKTLWKDKQQKWILFDGYKKEIELFTKTYIKNYQNLRRPSYERNQSRKLGYIPELVRIITDLKNNRLSTTKYPIVRNIPGNRKTIIVFMGGGISFIEYRALVLLFTKEFPKNDILLISNKIITANEILSSISVRPKY</sequence>
<proteinExistence type="inferred from homology"/>
<evidence type="ECO:0000313" key="3">
    <source>
        <dbReference type="Proteomes" id="UP000002872"/>
    </source>
</evidence>
<evidence type="ECO:0000256" key="1">
    <source>
        <dbReference type="ARBA" id="ARBA00009884"/>
    </source>
</evidence>
<protein>
    <recommendedName>
        <fullName evidence="4">Sec1 family protein</fullName>
    </recommendedName>
</protein>
<dbReference type="InterPro" id="IPR043127">
    <property type="entry name" value="Sec-1-like_dom3a"/>
</dbReference>
<dbReference type="Gene3D" id="3.90.830.10">
    <property type="entry name" value="Syntaxin Binding Protein 1, Chain A, domain 2"/>
    <property type="match status" value="1"/>
</dbReference>
<dbReference type="InterPro" id="IPR001619">
    <property type="entry name" value="Sec1-like"/>
</dbReference>
<dbReference type="InterPro" id="IPR043154">
    <property type="entry name" value="Sec-1-like_dom1"/>
</dbReference>
<reference evidence="2" key="1">
    <citation type="submission" date="2011-01" db="EMBL/GenBank/DDBJ databases">
        <title>The Genome Sequence of Nematocida parisii strain ERTm3.</title>
        <authorList>
            <consortium name="The Broad Institute Genome Sequencing Platform"/>
            <consortium name="The Broad Institute Genome Sequencing Center for Infectious Disease"/>
            <person name="Cuomo C."/>
            <person name="Troemel E."/>
            <person name="Young S.K."/>
            <person name="Zeng Q."/>
            <person name="Gargeya S."/>
            <person name="Fitzgerald M."/>
            <person name="Haas B."/>
            <person name="Abouelleil A."/>
            <person name="Alvarado L."/>
            <person name="Arachchi H.M."/>
            <person name="Berlin A."/>
            <person name="Chapman S.B."/>
            <person name="Gearin G."/>
            <person name="Goldberg J."/>
            <person name="Griggs A."/>
            <person name="Gujja S."/>
            <person name="Hansen M."/>
            <person name="Heiman D."/>
            <person name="Howarth C."/>
            <person name="Larimer J."/>
            <person name="Lui A."/>
            <person name="MacDonald P.J.P."/>
            <person name="McCowen C."/>
            <person name="Montmayeur A."/>
            <person name="Murphy C."/>
            <person name="Neiman D."/>
            <person name="Pearson M."/>
            <person name="Priest M."/>
            <person name="Roberts A."/>
            <person name="Saif S."/>
            <person name="Shea T."/>
            <person name="Sisk P."/>
            <person name="Stolte C."/>
            <person name="Sykes S."/>
            <person name="Wortman J."/>
            <person name="Nusbaum C."/>
            <person name="Birren B."/>
        </authorList>
    </citation>
    <scope>NUCLEOTIDE SEQUENCE</scope>
    <source>
        <strain evidence="2">ERTm3</strain>
    </source>
</reference>
<comment type="similarity">
    <text evidence="1">Belongs to the STXBP/unc-18/SEC1 family.</text>
</comment>
<dbReference type="PANTHER" id="PTHR11679">
    <property type="entry name" value="VESICLE PROTEIN SORTING-ASSOCIATED"/>
    <property type="match status" value="1"/>
</dbReference>
<dbReference type="PIRSF" id="PIRSF005715">
    <property type="entry name" value="VPS45_Sec1"/>
    <property type="match status" value="1"/>
</dbReference>
<dbReference type="AlphaFoldDB" id="I3EFH9"/>